<comment type="caution">
    <text evidence="1">The sequence shown here is derived from an EMBL/GenBank/DDBJ whole genome shotgun (WGS) entry which is preliminary data.</text>
</comment>
<evidence type="ECO:0000313" key="1">
    <source>
        <dbReference type="EMBL" id="MBB3945077.1"/>
    </source>
</evidence>
<accession>A0A7W6C8B0</accession>
<sequence>MKSATMPSIRVTPDLREELESVLKDGETISSFMEDSILKEIEIRKSQSEFIKRGLAAREEAKRTGVYYTTEDVLAMMRSKLEKAKAAKAG</sequence>
<organism evidence="1 2">
    <name type="scientific">Rhizobium skierniewicense</name>
    <dbReference type="NCBI Taxonomy" id="984260"/>
    <lineage>
        <taxon>Bacteria</taxon>
        <taxon>Pseudomonadati</taxon>
        <taxon>Pseudomonadota</taxon>
        <taxon>Alphaproteobacteria</taxon>
        <taxon>Hyphomicrobiales</taxon>
        <taxon>Rhizobiaceae</taxon>
        <taxon>Rhizobium/Agrobacterium group</taxon>
        <taxon>Rhizobium</taxon>
    </lineage>
</organism>
<name>A0A7W6C8B0_9HYPH</name>
<reference evidence="1 2" key="1">
    <citation type="submission" date="2020-08" db="EMBL/GenBank/DDBJ databases">
        <title>Genomic Encyclopedia of Type Strains, Phase IV (KMG-IV): sequencing the most valuable type-strain genomes for metagenomic binning, comparative biology and taxonomic classification.</title>
        <authorList>
            <person name="Goeker M."/>
        </authorList>
    </citation>
    <scope>NUCLEOTIDE SEQUENCE [LARGE SCALE GENOMIC DNA]</scope>
    <source>
        <strain evidence="1 2">DSM 26438</strain>
    </source>
</reference>
<dbReference type="NCBIfam" id="NF041551">
    <property type="entry name" value="YlcI_YnfO_N"/>
    <property type="match status" value="1"/>
</dbReference>
<dbReference type="AlphaFoldDB" id="A0A7W6C8B0"/>
<gene>
    <name evidence="1" type="ORF">GGQ73_001002</name>
</gene>
<dbReference type="Proteomes" id="UP000565286">
    <property type="component" value="Unassembled WGS sequence"/>
</dbReference>
<dbReference type="EMBL" id="JACIDV010000002">
    <property type="protein sequence ID" value="MBB3945077.1"/>
    <property type="molecule type" value="Genomic_DNA"/>
</dbReference>
<proteinExistence type="predicted"/>
<protein>
    <submittedName>
        <fullName evidence="1">Putative transcriptional regulator</fullName>
    </submittedName>
</protein>
<evidence type="ECO:0000313" key="2">
    <source>
        <dbReference type="Proteomes" id="UP000565286"/>
    </source>
</evidence>
<keyword evidence="2" id="KW-1185">Reference proteome</keyword>
<dbReference type="RefSeq" id="WP_183894377.1">
    <property type="nucleotide sequence ID" value="NZ_JACIDV010000002.1"/>
</dbReference>